<sequence length="439" mass="47799">MKRLLKRNLLTKAPIAYHTVKVSRCLSQHCNTLVSRKRKLVDKSTNRIPHYEGVKVFEPALRYFSQQEEELVDKSITNRVPHYEGFKVVEPALRYISQQEEELVDKSTNRVPHCEGFKVVEPLRYISQQEEAMPADIIYSTPSESNTTIDGTKERECPVTQKVAMLNKIPILTKTCPSPSPGVLTPPRFVFGSVLSSSRLDAPPATPPSGSTSPSSSIDGSTAPMTPSKPLLLRPSQLALGSTSAANTSSFSLLTTGLSNSLSQLSKNNEYSSENSVFKEGGFPVLESLKTSPIQVMPKFVPLGTPSKQREDSATTATSITTTTPPRSFVFGQNLHERIAGDAVTGQSTERNAPPTEESTSTNNVTINKSAVATTNGTSEMLFTSVIKMDNTGDSGGERSGKSLSEAAREYEEARAVKRKYDQVAVVTGEEGEHNVLQV</sequence>
<gene>
    <name evidence="2" type="ORF">TMSB3V08_LOCUS9198</name>
</gene>
<feature type="region of interest" description="Disordered" evidence="1">
    <location>
        <begin position="389"/>
        <end position="408"/>
    </location>
</feature>
<proteinExistence type="predicted"/>
<feature type="compositionally biased region" description="Polar residues" evidence="1">
    <location>
        <begin position="345"/>
        <end position="363"/>
    </location>
</feature>
<accession>A0A7R9EFX5</accession>
<name>A0A7R9EFX5_9NEOP</name>
<feature type="region of interest" description="Disordered" evidence="1">
    <location>
        <begin position="341"/>
        <end position="363"/>
    </location>
</feature>
<evidence type="ECO:0000256" key="1">
    <source>
        <dbReference type="SAM" id="MobiDB-lite"/>
    </source>
</evidence>
<dbReference type="AlphaFoldDB" id="A0A7R9EFX5"/>
<evidence type="ECO:0000313" key="2">
    <source>
        <dbReference type="EMBL" id="CAD7432491.1"/>
    </source>
</evidence>
<protein>
    <submittedName>
        <fullName evidence="2">Uncharacterized protein</fullName>
    </submittedName>
</protein>
<feature type="compositionally biased region" description="Low complexity" evidence="1">
    <location>
        <begin position="314"/>
        <end position="324"/>
    </location>
</feature>
<feature type="region of interest" description="Disordered" evidence="1">
    <location>
        <begin position="200"/>
        <end position="230"/>
    </location>
</feature>
<feature type="region of interest" description="Disordered" evidence="1">
    <location>
        <begin position="301"/>
        <end position="328"/>
    </location>
</feature>
<dbReference type="EMBL" id="OB795622">
    <property type="protein sequence ID" value="CAD7432491.1"/>
    <property type="molecule type" value="Genomic_DNA"/>
</dbReference>
<organism evidence="2">
    <name type="scientific">Timema monikensis</name>
    <dbReference type="NCBI Taxonomy" id="170555"/>
    <lineage>
        <taxon>Eukaryota</taxon>
        <taxon>Metazoa</taxon>
        <taxon>Ecdysozoa</taxon>
        <taxon>Arthropoda</taxon>
        <taxon>Hexapoda</taxon>
        <taxon>Insecta</taxon>
        <taxon>Pterygota</taxon>
        <taxon>Neoptera</taxon>
        <taxon>Polyneoptera</taxon>
        <taxon>Phasmatodea</taxon>
        <taxon>Timematodea</taxon>
        <taxon>Timematoidea</taxon>
        <taxon>Timematidae</taxon>
        <taxon>Timema</taxon>
    </lineage>
</organism>
<reference evidence="2" key="1">
    <citation type="submission" date="2020-11" db="EMBL/GenBank/DDBJ databases">
        <authorList>
            <person name="Tran Van P."/>
        </authorList>
    </citation>
    <scope>NUCLEOTIDE SEQUENCE</scope>
</reference>
<feature type="compositionally biased region" description="Basic and acidic residues" evidence="1">
    <location>
        <begin position="396"/>
        <end position="408"/>
    </location>
</feature>
<feature type="compositionally biased region" description="Low complexity" evidence="1">
    <location>
        <begin position="208"/>
        <end position="224"/>
    </location>
</feature>